<dbReference type="Gene3D" id="3.90.550.10">
    <property type="entry name" value="Spore Coat Polysaccharide Biosynthesis Protein SpsA, Chain A"/>
    <property type="match status" value="1"/>
</dbReference>
<evidence type="ECO:0000313" key="3">
    <source>
        <dbReference type="Proteomes" id="UP000239735"/>
    </source>
</evidence>
<evidence type="ECO:0000313" key="2">
    <source>
        <dbReference type="EMBL" id="SPE24225.1"/>
    </source>
</evidence>
<dbReference type="GO" id="GO:0006487">
    <property type="term" value="P:protein N-linked glycosylation"/>
    <property type="evidence" value="ECO:0007669"/>
    <property type="project" value="TreeGrafter"/>
</dbReference>
<dbReference type="PANTHER" id="PTHR10859:SF91">
    <property type="entry name" value="DOLICHYL-PHOSPHATE BETA-GLUCOSYLTRANSFERASE"/>
    <property type="match status" value="1"/>
</dbReference>
<dbReference type="GO" id="GO:0004581">
    <property type="term" value="F:dolichyl-phosphate beta-glucosyltransferase activity"/>
    <property type="evidence" value="ECO:0007669"/>
    <property type="project" value="UniProtKB-EC"/>
</dbReference>
<dbReference type="SUPFAM" id="SSF53448">
    <property type="entry name" value="Nucleotide-diphospho-sugar transferases"/>
    <property type="match status" value="1"/>
</dbReference>
<keyword evidence="2" id="KW-0328">Glycosyltransferase</keyword>
<evidence type="ECO:0000259" key="1">
    <source>
        <dbReference type="Pfam" id="PF00535"/>
    </source>
</evidence>
<gene>
    <name evidence="2" type="ORF">SBA5_440023</name>
</gene>
<organism evidence="2 3">
    <name type="scientific">Candidatus Sulfuritelmatomonas gaucii</name>
    <dbReference type="NCBI Taxonomy" id="2043161"/>
    <lineage>
        <taxon>Bacteria</taxon>
        <taxon>Pseudomonadati</taxon>
        <taxon>Acidobacteriota</taxon>
        <taxon>Terriglobia</taxon>
        <taxon>Terriglobales</taxon>
        <taxon>Acidobacteriaceae</taxon>
        <taxon>Candidatus Sulfuritelmatomonas</taxon>
    </lineage>
</organism>
<sequence length="353" mass="38753">MNGITLFESVALMGAGPRERDKSGLVDCLLEAPGSRTTRTDPFAMGRSGMSFGRLVREFVDPMFCYSAILFIQEVFFMHRRHCSFVIPAYNEACRLTGTLNAIAELAASCLGACEIIVVDDGSTDLTAEVARGFRAPRCRICVLRVPHRGKGFAIRRGVQLAHCETVVLCDADLGESVGEVVHLEAALRRGADIAIGSRWLNQRECFQGQSLYRRASSRLFNLIAGRALDLPFKDTQCGLKALTHRAAIHVFPLLTLNGWGYDVEMIRVALNLGLRVEEVNLRFVHEYRDSHVHPIAHGWPTLLELLSIRRNHLHGFYGAISVPPAALGQITADLGHIPSTVEPGPGAEQDAA</sequence>
<proteinExistence type="predicted"/>
<dbReference type="EMBL" id="OKRB01000102">
    <property type="protein sequence ID" value="SPE24225.1"/>
    <property type="molecule type" value="Genomic_DNA"/>
</dbReference>
<reference evidence="3" key="1">
    <citation type="submission" date="2018-02" db="EMBL/GenBank/DDBJ databases">
        <authorList>
            <person name="Hausmann B."/>
        </authorList>
    </citation>
    <scope>NUCLEOTIDE SEQUENCE [LARGE SCALE GENOMIC DNA]</scope>
    <source>
        <strain evidence="3">Peat soil MAG SbA5</strain>
    </source>
</reference>
<dbReference type="Pfam" id="PF00535">
    <property type="entry name" value="Glycos_transf_2"/>
    <property type="match status" value="1"/>
</dbReference>
<keyword evidence="2" id="KW-0808">Transferase</keyword>
<dbReference type="EC" id="2.4.1.117" evidence="2"/>
<dbReference type="AlphaFoldDB" id="A0A2N9LMA3"/>
<protein>
    <submittedName>
        <fullName evidence="2">Putative Dolichyl-phosphate beta-glucosyltransferase</fullName>
        <ecNumber evidence="2">2.4.1.117</ecNumber>
    </submittedName>
</protein>
<feature type="domain" description="Glycosyltransferase 2-like" evidence="1">
    <location>
        <begin position="84"/>
        <end position="244"/>
    </location>
</feature>
<dbReference type="InterPro" id="IPR029044">
    <property type="entry name" value="Nucleotide-diphossugar_trans"/>
</dbReference>
<dbReference type="Proteomes" id="UP000239735">
    <property type="component" value="Unassembled WGS sequence"/>
</dbReference>
<dbReference type="PANTHER" id="PTHR10859">
    <property type="entry name" value="GLYCOSYL TRANSFERASE"/>
    <property type="match status" value="1"/>
</dbReference>
<name>A0A2N9LMA3_9BACT</name>
<dbReference type="InterPro" id="IPR001173">
    <property type="entry name" value="Glyco_trans_2-like"/>
</dbReference>
<dbReference type="OrthoDB" id="9810303at2"/>
<accession>A0A2N9LMA3</accession>